<dbReference type="PANTHER" id="PTHR46986:SF1">
    <property type="entry name" value="ENDORIBONUCLEASE YBEY, CHLOROPLASTIC"/>
    <property type="match status" value="1"/>
</dbReference>
<keyword evidence="5 7" id="KW-0378">Hydrolase</keyword>
<organism evidence="8 9">
    <name type="scientific">Croceicoccus mobilis</name>
    <dbReference type="NCBI Taxonomy" id="1703339"/>
    <lineage>
        <taxon>Bacteria</taxon>
        <taxon>Pseudomonadati</taxon>
        <taxon>Pseudomonadota</taxon>
        <taxon>Alphaproteobacteria</taxon>
        <taxon>Sphingomonadales</taxon>
        <taxon>Erythrobacteraceae</taxon>
        <taxon>Croceicoccus</taxon>
    </lineage>
</organism>
<evidence type="ECO:0000256" key="1">
    <source>
        <dbReference type="ARBA" id="ARBA00010875"/>
    </source>
</evidence>
<proteinExistence type="inferred from homology"/>
<sequence length="171" mass="18489">MTAPTLEIDVSPEWGDDIDWDMLAHRAAEACAAEAQELADPAMLVSLVFADDEEIHALNKQWRAKDKPTNVLSFPMLSREEVLRAHANNTADESEAAPIMLGDIVLALGVCAREAEEKSVALAVHATHLVIHGLLHLAGHDHELGDAEAEAMEAIETRALARLGIAAPYMN</sequence>
<dbReference type="GO" id="GO:0008270">
    <property type="term" value="F:zinc ion binding"/>
    <property type="evidence" value="ECO:0007669"/>
    <property type="project" value="UniProtKB-UniRule"/>
</dbReference>
<keyword evidence="3 7" id="KW-0479">Metal-binding</keyword>
<keyword evidence="9" id="KW-1185">Reference proteome</keyword>
<reference evidence="8" key="1">
    <citation type="journal article" date="2014" name="Int. J. Syst. Evol. Microbiol.">
        <title>Complete genome sequence of Corynebacterium casei LMG S-19264T (=DSM 44701T), isolated from a smear-ripened cheese.</title>
        <authorList>
            <consortium name="US DOE Joint Genome Institute (JGI-PGF)"/>
            <person name="Walter F."/>
            <person name="Albersmeier A."/>
            <person name="Kalinowski J."/>
            <person name="Ruckert C."/>
        </authorList>
    </citation>
    <scope>NUCLEOTIDE SEQUENCE</scope>
    <source>
        <strain evidence="8">CGMCC 1.15360</strain>
    </source>
</reference>
<comment type="cofactor">
    <cofactor evidence="7">
        <name>Zn(2+)</name>
        <dbReference type="ChEBI" id="CHEBI:29105"/>
    </cofactor>
    <text evidence="7">Binds 1 zinc ion.</text>
</comment>
<keyword evidence="2 7" id="KW-0540">Nuclease</keyword>
<evidence type="ECO:0000256" key="3">
    <source>
        <dbReference type="ARBA" id="ARBA00022723"/>
    </source>
</evidence>
<dbReference type="HAMAP" id="MF_00009">
    <property type="entry name" value="Endoribonucl_YbeY"/>
    <property type="match status" value="1"/>
</dbReference>
<dbReference type="NCBIfam" id="TIGR00043">
    <property type="entry name" value="rRNA maturation RNase YbeY"/>
    <property type="match status" value="1"/>
</dbReference>
<dbReference type="PROSITE" id="PS01306">
    <property type="entry name" value="UPF0054"/>
    <property type="match status" value="1"/>
</dbReference>
<dbReference type="Pfam" id="PF02130">
    <property type="entry name" value="YbeY"/>
    <property type="match status" value="1"/>
</dbReference>
<gene>
    <name evidence="7 8" type="primary">ybeY</name>
    <name evidence="8" type="ORF">GCM10010990_01000</name>
</gene>
<dbReference type="AlphaFoldDB" id="A0A916YPZ7"/>
<name>A0A916YPZ7_9SPHN</name>
<dbReference type="EC" id="3.1.-.-" evidence="7"/>
<dbReference type="SUPFAM" id="SSF55486">
    <property type="entry name" value="Metalloproteases ('zincins'), catalytic domain"/>
    <property type="match status" value="1"/>
</dbReference>
<evidence type="ECO:0000256" key="4">
    <source>
        <dbReference type="ARBA" id="ARBA00022759"/>
    </source>
</evidence>
<comment type="caution">
    <text evidence="8">The sequence shown here is derived from an EMBL/GenBank/DDBJ whole genome shotgun (WGS) entry which is preliminary data.</text>
</comment>
<dbReference type="GO" id="GO:0005737">
    <property type="term" value="C:cytoplasm"/>
    <property type="evidence" value="ECO:0007669"/>
    <property type="project" value="UniProtKB-SubCell"/>
</dbReference>
<evidence type="ECO:0000313" key="8">
    <source>
        <dbReference type="EMBL" id="GGD55686.1"/>
    </source>
</evidence>
<evidence type="ECO:0000256" key="2">
    <source>
        <dbReference type="ARBA" id="ARBA00022722"/>
    </source>
</evidence>
<keyword evidence="6 7" id="KW-0862">Zinc</keyword>
<evidence type="ECO:0000256" key="6">
    <source>
        <dbReference type="ARBA" id="ARBA00022833"/>
    </source>
</evidence>
<dbReference type="Gene3D" id="3.40.390.30">
    <property type="entry name" value="Metalloproteases ('zincins'), catalytic domain"/>
    <property type="match status" value="1"/>
</dbReference>
<dbReference type="GO" id="GO:0004521">
    <property type="term" value="F:RNA endonuclease activity"/>
    <property type="evidence" value="ECO:0007669"/>
    <property type="project" value="UniProtKB-UniRule"/>
</dbReference>
<keyword evidence="4 7" id="KW-0255">Endonuclease</keyword>
<dbReference type="InterPro" id="IPR020549">
    <property type="entry name" value="YbeY_CS"/>
</dbReference>
<protein>
    <recommendedName>
        <fullName evidence="7">Endoribonuclease YbeY</fullName>
        <ecNumber evidence="7">3.1.-.-</ecNumber>
    </recommendedName>
</protein>
<feature type="binding site" evidence="7">
    <location>
        <position position="132"/>
    </location>
    <ligand>
        <name>Zn(2+)</name>
        <dbReference type="ChEBI" id="CHEBI:29105"/>
        <note>catalytic</note>
    </ligand>
</feature>
<dbReference type="PANTHER" id="PTHR46986">
    <property type="entry name" value="ENDORIBONUCLEASE YBEY, CHLOROPLASTIC"/>
    <property type="match status" value="1"/>
</dbReference>
<keyword evidence="7" id="KW-0698">rRNA processing</keyword>
<keyword evidence="7" id="KW-0963">Cytoplasm</keyword>
<dbReference type="EMBL" id="BMIP01000001">
    <property type="protein sequence ID" value="GGD55686.1"/>
    <property type="molecule type" value="Genomic_DNA"/>
</dbReference>
<keyword evidence="7" id="KW-0690">Ribosome biogenesis</keyword>
<evidence type="ECO:0000256" key="5">
    <source>
        <dbReference type="ARBA" id="ARBA00022801"/>
    </source>
</evidence>
<accession>A0A916YPZ7</accession>
<dbReference type="RefSeq" id="WP_066772325.1">
    <property type="nucleotide sequence ID" value="NZ_BMIP01000001.1"/>
</dbReference>
<comment type="similarity">
    <text evidence="1 7">Belongs to the endoribonuclease YbeY family.</text>
</comment>
<comment type="function">
    <text evidence="7">Single strand-specific metallo-endoribonuclease involved in late-stage 70S ribosome quality control and in maturation of the 3' terminus of the 16S rRNA.</text>
</comment>
<dbReference type="GO" id="GO:0004222">
    <property type="term" value="F:metalloendopeptidase activity"/>
    <property type="evidence" value="ECO:0007669"/>
    <property type="project" value="InterPro"/>
</dbReference>
<dbReference type="Proteomes" id="UP000612349">
    <property type="component" value="Unassembled WGS sequence"/>
</dbReference>
<dbReference type="OrthoDB" id="9807740at2"/>
<evidence type="ECO:0000256" key="7">
    <source>
        <dbReference type="HAMAP-Rule" id="MF_00009"/>
    </source>
</evidence>
<comment type="subcellular location">
    <subcellularLocation>
        <location evidence="7">Cytoplasm</location>
    </subcellularLocation>
</comment>
<dbReference type="GO" id="GO:0006364">
    <property type="term" value="P:rRNA processing"/>
    <property type="evidence" value="ECO:0007669"/>
    <property type="project" value="UniProtKB-UniRule"/>
</dbReference>
<dbReference type="InterPro" id="IPR002036">
    <property type="entry name" value="YbeY"/>
</dbReference>
<feature type="binding site" evidence="7">
    <location>
        <position position="142"/>
    </location>
    <ligand>
        <name>Zn(2+)</name>
        <dbReference type="ChEBI" id="CHEBI:29105"/>
        <note>catalytic</note>
    </ligand>
</feature>
<feature type="binding site" evidence="7">
    <location>
        <position position="136"/>
    </location>
    <ligand>
        <name>Zn(2+)</name>
        <dbReference type="ChEBI" id="CHEBI:29105"/>
        <note>catalytic</note>
    </ligand>
</feature>
<reference evidence="8" key="2">
    <citation type="submission" date="2020-09" db="EMBL/GenBank/DDBJ databases">
        <authorList>
            <person name="Sun Q."/>
            <person name="Zhou Y."/>
        </authorList>
    </citation>
    <scope>NUCLEOTIDE SEQUENCE</scope>
    <source>
        <strain evidence="8">CGMCC 1.15360</strain>
    </source>
</reference>
<dbReference type="InterPro" id="IPR023091">
    <property type="entry name" value="MetalPrtase_cat_dom_sf_prd"/>
</dbReference>
<evidence type="ECO:0000313" key="9">
    <source>
        <dbReference type="Proteomes" id="UP000612349"/>
    </source>
</evidence>